<evidence type="ECO:0000256" key="1">
    <source>
        <dbReference type="SAM" id="MobiDB-lite"/>
    </source>
</evidence>
<dbReference type="EMBL" id="UYRX01000271">
    <property type="protein sequence ID" value="VDK79029.1"/>
    <property type="molecule type" value="Genomic_DNA"/>
</dbReference>
<evidence type="ECO:0000313" key="3">
    <source>
        <dbReference type="Proteomes" id="UP000277928"/>
    </source>
</evidence>
<feature type="region of interest" description="Disordered" evidence="1">
    <location>
        <begin position="1"/>
        <end position="32"/>
    </location>
</feature>
<proteinExistence type="predicted"/>
<keyword evidence="3" id="KW-1185">Reference proteome</keyword>
<dbReference type="Proteomes" id="UP000277928">
    <property type="component" value="Unassembled WGS sequence"/>
</dbReference>
<feature type="region of interest" description="Disordered" evidence="1">
    <location>
        <begin position="185"/>
        <end position="236"/>
    </location>
</feature>
<name>A0A3P6T6Y9_LITSI</name>
<organism evidence="2 3">
    <name type="scientific">Litomosoides sigmodontis</name>
    <name type="common">Filarial nematode worm</name>
    <dbReference type="NCBI Taxonomy" id="42156"/>
    <lineage>
        <taxon>Eukaryota</taxon>
        <taxon>Metazoa</taxon>
        <taxon>Ecdysozoa</taxon>
        <taxon>Nematoda</taxon>
        <taxon>Chromadorea</taxon>
        <taxon>Rhabditida</taxon>
        <taxon>Spirurina</taxon>
        <taxon>Spiruromorpha</taxon>
        <taxon>Filarioidea</taxon>
        <taxon>Onchocercidae</taxon>
        <taxon>Litomosoides</taxon>
    </lineage>
</organism>
<protein>
    <submittedName>
        <fullName evidence="2">Uncharacterized protein</fullName>
    </submittedName>
</protein>
<dbReference type="OrthoDB" id="5830785at2759"/>
<dbReference type="AlphaFoldDB" id="A0A3P6T6Y9"/>
<gene>
    <name evidence="2" type="ORF">NLS_LOCUS4318</name>
</gene>
<feature type="compositionally biased region" description="Basic and acidic residues" evidence="1">
    <location>
        <begin position="190"/>
        <end position="199"/>
    </location>
</feature>
<evidence type="ECO:0000313" key="2">
    <source>
        <dbReference type="EMBL" id="VDK79029.1"/>
    </source>
</evidence>
<accession>A0A3P6T6Y9</accession>
<sequence length="236" mass="26430">MATSDMVMEADSGFVRNIRSPGSPGRVVKDEGNDIDEYEEEHNEMIGEGLFSFDEDMVPEKETGNLNESEGGADIIARARHNENPWVDQRDTCFGQRDLRSSSVELDEDGESEPVQKIGSLAYGCSLPITIPSRGFWPPRDAVDSLERMKILDFGESHELIDKTILPQRPPKDLYSEIRAQARSIQAADDPERLFGERPSRRRYQTGKAWSTSQVTTPLQTYSESADATVTADLEE</sequence>
<reference evidence="2 3" key="1">
    <citation type="submission" date="2018-08" db="EMBL/GenBank/DDBJ databases">
        <authorList>
            <person name="Laetsch R D."/>
            <person name="Stevens L."/>
            <person name="Kumar S."/>
            <person name="Blaxter L. M."/>
        </authorList>
    </citation>
    <scope>NUCLEOTIDE SEQUENCE [LARGE SCALE GENOMIC DNA]</scope>
</reference>
<dbReference type="OMA" id="GRFWPPR"/>
<feature type="compositionally biased region" description="Polar residues" evidence="1">
    <location>
        <begin position="208"/>
        <end position="228"/>
    </location>
</feature>